<accession>A0A519BHX3</accession>
<dbReference type="InterPro" id="IPR029044">
    <property type="entry name" value="Nucleotide-diphossugar_trans"/>
</dbReference>
<evidence type="ECO:0000313" key="3">
    <source>
        <dbReference type="EMBL" id="RZD16873.1"/>
    </source>
</evidence>
<evidence type="ECO:0000256" key="1">
    <source>
        <dbReference type="SAM" id="Phobius"/>
    </source>
</evidence>
<evidence type="ECO:0000313" key="4">
    <source>
        <dbReference type="Proteomes" id="UP000316562"/>
    </source>
</evidence>
<dbReference type="AlphaFoldDB" id="A0A519BHX3"/>
<organism evidence="3 4">
    <name type="scientific">Acididesulfobacter guangdongensis</name>
    <dbReference type="NCBI Taxonomy" id="2597225"/>
    <lineage>
        <taxon>Bacteria</taxon>
        <taxon>Deltaproteobacteria</taxon>
        <taxon>Candidatus Acidulodesulfobacterales</taxon>
        <taxon>Candidatus Acididesulfobacter</taxon>
    </lineage>
</organism>
<dbReference type="PANTHER" id="PTHR43179:SF7">
    <property type="entry name" value="RHAMNOSYLTRANSFERASE WBBL"/>
    <property type="match status" value="1"/>
</dbReference>
<evidence type="ECO:0000259" key="2">
    <source>
        <dbReference type="Pfam" id="PF00535"/>
    </source>
</evidence>
<dbReference type="SUPFAM" id="SSF53448">
    <property type="entry name" value="Nucleotide-diphospho-sugar transferases"/>
    <property type="match status" value="1"/>
</dbReference>
<protein>
    <submittedName>
        <fullName evidence="3">Glycosyltransferase family 2 protein</fullName>
    </submittedName>
</protein>
<keyword evidence="1" id="KW-0472">Membrane</keyword>
<gene>
    <name evidence="3" type="ORF">EVJ46_01145</name>
</gene>
<feature type="transmembrane region" description="Helical" evidence="1">
    <location>
        <begin position="20"/>
        <end position="36"/>
    </location>
</feature>
<comment type="caution">
    <text evidence="3">The sequence shown here is derived from an EMBL/GenBank/DDBJ whole genome shotgun (WGS) entry which is preliminary data.</text>
</comment>
<dbReference type="InterPro" id="IPR001173">
    <property type="entry name" value="Glyco_trans_2-like"/>
</dbReference>
<dbReference type="Proteomes" id="UP000316562">
    <property type="component" value="Unassembled WGS sequence"/>
</dbReference>
<keyword evidence="1" id="KW-0812">Transmembrane</keyword>
<reference evidence="3 4" key="1">
    <citation type="journal article" date="2019" name="ISME J.">
        <title>Insights into ecological role of a new deltaproteobacterial order Candidatus Acidulodesulfobacterales by metagenomics and metatranscriptomics.</title>
        <authorList>
            <person name="Tan S."/>
            <person name="Liu J."/>
            <person name="Fang Y."/>
            <person name="Hedlund B.P."/>
            <person name="Lian Z.H."/>
            <person name="Huang L.Y."/>
            <person name="Li J.T."/>
            <person name="Huang L.N."/>
            <person name="Li W.J."/>
            <person name="Jiang H.C."/>
            <person name="Dong H.L."/>
            <person name="Shu W.S."/>
        </authorList>
    </citation>
    <scope>NUCLEOTIDE SEQUENCE [LARGE SCALE GENOMIC DNA]</scope>
    <source>
        <strain evidence="3">AP2</strain>
    </source>
</reference>
<name>A0A519BHX3_ACIG2</name>
<dbReference type="PANTHER" id="PTHR43179">
    <property type="entry name" value="RHAMNOSYLTRANSFERASE WBBL"/>
    <property type="match status" value="1"/>
</dbReference>
<sequence>MIISKNRIMKVWYYLKKCRFNVFINAINLIFFSSSYNKNFKKLKQNFTPLIFPTFEMSAHKYPCSVSIVIPVYNQWNFTYMCLKSILENTKDYCRSKDYNEIGDINCSYEIIIADDKSSDETVNIEKYVKNVKIIRNKNNLGFIKNCNNAAEHASGKYILFLNNDTKVQKDWLNNLLLLIEKDKSIGMVGPKFIYPNGVLLEAGGIIWQEGDSWQFGRLDNPNRPEYNYIKEADYISGACIMIRKELFKDIGGFDERYAPAYYEDADLAFEVRKRGYKVVYQPKSLVIHYENVTYGKKKAISKNRNNIRFNDDAKNENNNVNVCNKEKFKQKWDYELKTLHYKHMTNIAIIKNRNKYYL</sequence>
<feature type="domain" description="Glycosyltransferase 2-like" evidence="2">
    <location>
        <begin position="67"/>
        <end position="251"/>
    </location>
</feature>
<keyword evidence="1" id="KW-1133">Transmembrane helix</keyword>
<keyword evidence="3" id="KW-0808">Transferase</keyword>
<dbReference type="EMBL" id="SGBC01000001">
    <property type="protein sequence ID" value="RZD16873.1"/>
    <property type="molecule type" value="Genomic_DNA"/>
</dbReference>
<proteinExistence type="predicted"/>
<dbReference type="CDD" id="cd04186">
    <property type="entry name" value="GT_2_like_c"/>
    <property type="match status" value="1"/>
</dbReference>
<dbReference type="Gene3D" id="3.90.550.10">
    <property type="entry name" value="Spore Coat Polysaccharide Biosynthesis Protein SpsA, Chain A"/>
    <property type="match status" value="1"/>
</dbReference>
<dbReference type="GO" id="GO:0016740">
    <property type="term" value="F:transferase activity"/>
    <property type="evidence" value="ECO:0007669"/>
    <property type="project" value="UniProtKB-KW"/>
</dbReference>
<dbReference type="Pfam" id="PF00535">
    <property type="entry name" value="Glycos_transf_2"/>
    <property type="match status" value="1"/>
</dbReference>